<dbReference type="Ensembl" id="ENSAMXT00005049598.1">
    <property type="protein sequence ID" value="ENSAMXP00005045641.1"/>
    <property type="gene ID" value="ENSAMXG00005021088.1"/>
</dbReference>
<name>A0A8B9L158_ASTMX</name>
<evidence type="ECO:0000313" key="3">
    <source>
        <dbReference type="Proteomes" id="UP000694621"/>
    </source>
</evidence>
<accession>A0A8B9L158</accession>
<protein>
    <submittedName>
        <fullName evidence="2">Uncharacterized protein</fullName>
    </submittedName>
</protein>
<feature type="coiled-coil region" evidence="1">
    <location>
        <begin position="20"/>
        <end position="54"/>
    </location>
</feature>
<organism evidence="2 3">
    <name type="scientific">Astyanax mexicanus</name>
    <name type="common">Blind cave fish</name>
    <name type="synonym">Astyanax fasciatus mexicanus</name>
    <dbReference type="NCBI Taxonomy" id="7994"/>
    <lineage>
        <taxon>Eukaryota</taxon>
        <taxon>Metazoa</taxon>
        <taxon>Chordata</taxon>
        <taxon>Craniata</taxon>
        <taxon>Vertebrata</taxon>
        <taxon>Euteleostomi</taxon>
        <taxon>Actinopterygii</taxon>
        <taxon>Neopterygii</taxon>
        <taxon>Teleostei</taxon>
        <taxon>Ostariophysi</taxon>
        <taxon>Characiformes</taxon>
        <taxon>Characoidei</taxon>
        <taxon>Acestrorhamphidae</taxon>
        <taxon>Acestrorhamphinae</taxon>
        <taxon>Astyanax</taxon>
    </lineage>
</organism>
<dbReference type="SUPFAM" id="SSF55961">
    <property type="entry name" value="Bet v1-like"/>
    <property type="match status" value="1"/>
</dbReference>
<reference evidence="2" key="1">
    <citation type="submission" date="2025-08" db="UniProtKB">
        <authorList>
            <consortium name="Ensembl"/>
        </authorList>
    </citation>
    <scope>IDENTIFICATION</scope>
</reference>
<sequence>YYHILRVKAWRDELPFSGELANVTGERTKVSEELANISRELAKVNRELKQTAVAGRVSSVQTETGWEVVIDKKGFRVWRRPIEGSHLFEYRVFGSYTDITPRQFFNVQVLKMDALNIWQLK</sequence>
<dbReference type="InterPro" id="IPR023393">
    <property type="entry name" value="START-like_dom_sf"/>
</dbReference>
<evidence type="ECO:0000256" key="1">
    <source>
        <dbReference type="SAM" id="Coils"/>
    </source>
</evidence>
<dbReference type="AlphaFoldDB" id="A0A8B9L158"/>
<proteinExistence type="predicted"/>
<dbReference type="Proteomes" id="UP000694621">
    <property type="component" value="Unplaced"/>
</dbReference>
<dbReference type="Gene3D" id="3.30.530.20">
    <property type="match status" value="1"/>
</dbReference>
<keyword evidence="1" id="KW-0175">Coiled coil</keyword>
<evidence type="ECO:0000313" key="2">
    <source>
        <dbReference type="Ensembl" id="ENSAMXP00005045641.1"/>
    </source>
</evidence>